<dbReference type="SUPFAM" id="SSF52304">
    <property type="entry name" value="Type II 3-dehydroquinate dehydratase"/>
    <property type="match status" value="1"/>
</dbReference>
<evidence type="ECO:0000256" key="3">
    <source>
        <dbReference type="HAMAP-Rule" id="MF_03136"/>
    </source>
</evidence>
<evidence type="ECO:0000256" key="6">
    <source>
        <dbReference type="PIRSR" id="PIRSR001399-3"/>
    </source>
</evidence>
<dbReference type="HAMAP" id="MF_00169">
    <property type="entry name" value="AroQ"/>
    <property type="match status" value="1"/>
</dbReference>
<evidence type="ECO:0000256" key="5">
    <source>
        <dbReference type="PIRSR" id="PIRSR001399-2"/>
    </source>
</evidence>
<reference evidence="7" key="1">
    <citation type="journal article" date="2021" name="Nat. Commun.">
        <title>Genetic determinants of endophytism in the Arabidopsis root mycobiome.</title>
        <authorList>
            <person name="Mesny F."/>
            <person name="Miyauchi S."/>
            <person name="Thiergart T."/>
            <person name="Pickel B."/>
            <person name="Atanasova L."/>
            <person name="Karlsson M."/>
            <person name="Huettel B."/>
            <person name="Barry K.W."/>
            <person name="Haridas S."/>
            <person name="Chen C."/>
            <person name="Bauer D."/>
            <person name="Andreopoulos W."/>
            <person name="Pangilinan J."/>
            <person name="LaButti K."/>
            <person name="Riley R."/>
            <person name="Lipzen A."/>
            <person name="Clum A."/>
            <person name="Drula E."/>
            <person name="Henrissat B."/>
            <person name="Kohler A."/>
            <person name="Grigoriev I.V."/>
            <person name="Martin F.M."/>
            <person name="Hacquard S."/>
        </authorList>
    </citation>
    <scope>NUCLEOTIDE SEQUENCE</scope>
    <source>
        <strain evidence="7">MPI-CAGE-AT-0147</strain>
    </source>
</reference>
<feature type="binding site" evidence="3 5">
    <location>
        <begin position="102"/>
        <end position="103"/>
    </location>
    <ligand>
        <name>substrate</name>
    </ligand>
</feature>
<comment type="pathway">
    <text evidence="3">Aromatic compound metabolism; 3,4-dihydroxybenzoate biosynthesis; 3,4-dihydroxybenzoate from 3-dehydroquinate: step 1/2.</text>
</comment>
<name>A0A9P9ISJ9_9HYPO</name>
<dbReference type="InterPro" id="IPR036441">
    <property type="entry name" value="DHquinase_II_sf"/>
</dbReference>
<dbReference type="AlphaFoldDB" id="A0A9P9ISJ9"/>
<comment type="similarity">
    <text evidence="3">Belongs to the type-II 3-dehydroquinase family.</text>
</comment>
<dbReference type="NCBIfam" id="TIGR01088">
    <property type="entry name" value="aroQ"/>
    <property type="match status" value="1"/>
</dbReference>
<dbReference type="InterPro" id="IPR018509">
    <property type="entry name" value="DHquinase_II_CS"/>
</dbReference>
<dbReference type="InterPro" id="IPR001874">
    <property type="entry name" value="DHquinase_II"/>
</dbReference>
<dbReference type="Gene3D" id="3.40.50.9100">
    <property type="entry name" value="Dehydroquinase, class II"/>
    <property type="match status" value="1"/>
</dbReference>
<comment type="caution">
    <text evidence="7">The sequence shown here is derived from an EMBL/GenBank/DDBJ whole genome shotgun (WGS) entry which is preliminary data.</text>
</comment>
<evidence type="ECO:0000313" key="8">
    <source>
        <dbReference type="Proteomes" id="UP000738349"/>
    </source>
</evidence>
<gene>
    <name evidence="3" type="primary">qutE</name>
    <name evidence="7" type="ORF">EDB81DRAFT_845191</name>
</gene>
<protein>
    <recommendedName>
        <fullName evidence="3">Catabolic 3-dehydroquinase</fullName>
        <shortName evidence="3">cDHQase</shortName>
        <ecNumber evidence="3">4.2.1.10</ecNumber>
    </recommendedName>
    <alternativeName>
        <fullName evidence="3">3-dehydroquinate dehydratase</fullName>
    </alternativeName>
</protein>
<accession>A0A9P9ISJ9</accession>
<dbReference type="PROSITE" id="PS01029">
    <property type="entry name" value="DEHYDROQUINASE_II"/>
    <property type="match status" value="1"/>
</dbReference>
<feature type="site" description="Transition state stabilizer" evidence="3 6">
    <location>
        <position position="19"/>
    </location>
</feature>
<feature type="binding site" evidence="3 5">
    <location>
        <position position="81"/>
    </location>
    <ligand>
        <name>substrate</name>
    </ligand>
</feature>
<dbReference type="PIRSF" id="PIRSF001399">
    <property type="entry name" value="DHquinase_II"/>
    <property type="match status" value="1"/>
</dbReference>
<comment type="function">
    <text evidence="3">Is involved in the catabolism of quinate. Allows the utilization of quinate as carbon source via the beta-ketoadipate pathway.</text>
</comment>
<evidence type="ECO:0000256" key="4">
    <source>
        <dbReference type="PIRSR" id="PIRSR001399-1"/>
    </source>
</evidence>
<feature type="active site" description="Proton donor" evidence="3 4">
    <location>
        <position position="101"/>
    </location>
</feature>
<feature type="binding site" evidence="3 5">
    <location>
        <position position="88"/>
    </location>
    <ligand>
        <name>substrate</name>
    </ligand>
</feature>
<organism evidence="7 8">
    <name type="scientific">Dactylonectria macrodidyma</name>
    <dbReference type="NCBI Taxonomy" id="307937"/>
    <lineage>
        <taxon>Eukaryota</taxon>
        <taxon>Fungi</taxon>
        <taxon>Dikarya</taxon>
        <taxon>Ascomycota</taxon>
        <taxon>Pezizomycotina</taxon>
        <taxon>Sordariomycetes</taxon>
        <taxon>Hypocreomycetidae</taxon>
        <taxon>Hypocreales</taxon>
        <taxon>Nectriaceae</taxon>
        <taxon>Dactylonectria</taxon>
    </lineage>
</organism>
<dbReference type="PANTHER" id="PTHR21272">
    <property type="entry name" value="CATABOLIC 3-DEHYDROQUINASE"/>
    <property type="match status" value="1"/>
</dbReference>
<dbReference type="GO" id="GO:0003855">
    <property type="term" value="F:3-dehydroquinate dehydratase activity"/>
    <property type="evidence" value="ECO:0007669"/>
    <property type="project" value="UniProtKB-UniRule"/>
</dbReference>
<feature type="binding site" evidence="3 5">
    <location>
        <position position="112"/>
    </location>
    <ligand>
        <name>substrate</name>
    </ligand>
</feature>
<dbReference type="CDD" id="cd00466">
    <property type="entry name" value="DHQase_II"/>
    <property type="match status" value="1"/>
</dbReference>
<dbReference type="PANTHER" id="PTHR21272:SF3">
    <property type="entry name" value="CATABOLIC 3-DEHYDROQUINASE"/>
    <property type="match status" value="1"/>
</dbReference>
<dbReference type="Pfam" id="PF01220">
    <property type="entry name" value="DHquinase_II"/>
    <property type="match status" value="1"/>
</dbReference>
<feature type="binding site" evidence="3 5">
    <location>
        <position position="75"/>
    </location>
    <ligand>
        <name>substrate</name>
    </ligand>
</feature>
<proteinExistence type="inferred from homology"/>
<comment type="subunit">
    <text evidence="3">Homododecamer. Adopts a ring-like structure, composed of an arrangement of two hexameric rings stacked on top of one another.</text>
</comment>
<feature type="active site" description="Proton acceptor" evidence="3 4">
    <location>
        <position position="24"/>
    </location>
</feature>
<dbReference type="EMBL" id="JAGMUV010000015">
    <property type="protein sequence ID" value="KAH7133713.1"/>
    <property type="molecule type" value="Genomic_DNA"/>
</dbReference>
<dbReference type="GO" id="GO:0046279">
    <property type="term" value="P:3,4-dihydroxybenzoate biosynthetic process"/>
    <property type="evidence" value="ECO:0007669"/>
    <property type="project" value="UniProtKB-UniRule"/>
</dbReference>
<dbReference type="Proteomes" id="UP000738349">
    <property type="component" value="Unassembled WGS sequence"/>
</dbReference>
<dbReference type="GO" id="GO:0019631">
    <property type="term" value="P:quinate catabolic process"/>
    <property type="evidence" value="ECO:0007669"/>
    <property type="project" value="TreeGrafter"/>
</dbReference>
<sequence length="158" mass="17124">MGHTILLINGPNLNLLGAREPHIYGSTTLDDVITTANSQASELNAVLQDFQSNHEGAIVDRIHQARGNVDAIIINPGALTHTSVALRDALLGVDIPFIEIHVTNPHARETFRHRSYLCDKATAVICGMGTHGYSAALEFAAKHIKAKRSQNNTSQKVK</sequence>
<keyword evidence="8" id="KW-1185">Reference proteome</keyword>
<keyword evidence="1 3" id="KW-0672">Quinate metabolism</keyword>
<keyword evidence="2 3" id="KW-0456">Lyase</keyword>
<dbReference type="OrthoDB" id="8191625at2759"/>
<evidence type="ECO:0000313" key="7">
    <source>
        <dbReference type="EMBL" id="KAH7133713.1"/>
    </source>
</evidence>
<dbReference type="EC" id="4.2.1.10" evidence="3"/>
<dbReference type="NCBIfam" id="NF003806">
    <property type="entry name" value="PRK05395.1-3"/>
    <property type="match status" value="1"/>
</dbReference>
<dbReference type="NCBIfam" id="NF003804">
    <property type="entry name" value="PRK05395.1-1"/>
    <property type="match status" value="1"/>
</dbReference>
<dbReference type="NCBIfam" id="NF003805">
    <property type="entry name" value="PRK05395.1-2"/>
    <property type="match status" value="1"/>
</dbReference>
<evidence type="ECO:0000256" key="2">
    <source>
        <dbReference type="ARBA" id="ARBA00023239"/>
    </source>
</evidence>
<dbReference type="NCBIfam" id="NF003807">
    <property type="entry name" value="PRK05395.1-4"/>
    <property type="match status" value="1"/>
</dbReference>
<evidence type="ECO:0000256" key="1">
    <source>
        <dbReference type="ARBA" id="ARBA00022911"/>
    </source>
</evidence>
<comment type="catalytic activity">
    <reaction evidence="3">
        <text>3-dehydroquinate = 3-dehydroshikimate + H2O</text>
        <dbReference type="Rhea" id="RHEA:21096"/>
        <dbReference type="ChEBI" id="CHEBI:15377"/>
        <dbReference type="ChEBI" id="CHEBI:16630"/>
        <dbReference type="ChEBI" id="CHEBI:32364"/>
        <dbReference type="EC" id="4.2.1.10"/>
    </reaction>
</comment>